<dbReference type="GO" id="GO:0046872">
    <property type="term" value="F:metal ion binding"/>
    <property type="evidence" value="ECO:0007669"/>
    <property type="project" value="InterPro"/>
</dbReference>
<dbReference type="CDD" id="cd08551">
    <property type="entry name" value="Fe-ADH"/>
    <property type="match status" value="1"/>
</dbReference>
<dbReference type="OrthoDB" id="9815791at2"/>
<protein>
    <submittedName>
        <fullName evidence="5">Uncharacterized protein</fullName>
    </submittedName>
</protein>
<dbReference type="EMBL" id="MKIR01000012">
    <property type="protein sequence ID" value="OFI49351.1"/>
    <property type="molecule type" value="Genomic_DNA"/>
</dbReference>
<dbReference type="GO" id="GO:0004022">
    <property type="term" value="F:alcohol dehydrogenase (NAD+) activity"/>
    <property type="evidence" value="ECO:0007669"/>
    <property type="project" value="TreeGrafter"/>
</dbReference>
<dbReference type="InterPro" id="IPR056798">
    <property type="entry name" value="ADH_Fe_C"/>
</dbReference>
<organism evidence="5 6">
    <name type="scientific">Floricoccus tropicus</name>
    <dbReference type="NCBI Taxonomy" id="1859473"/>
    <lineage>
        <taxon>Bacteria</taxon>
        <taxon>Bacillati</taxon>
        <taxon>Bacillota</taxon>
        <taxon>Bacilli</taxon>
        <taxon>Lactobacillales</taxon>
        <taxon>Streptococcaceae</taxon>
        <taxon>Floricoccus</taxon>
    </lineage>
</organism>
<dbReference type="STRING" id="1859473.BG261_01855"/>
<dbReference type="FunFam" id="3.40.50.1970:FF:000003">
    <property type="entry name" value="Alcohol dehydrogenase, iron-containing"/>
    <property type="match status" value="1"/>
</dbReference>
<dbReference type="PANTHER" id="PTHR11496:SF102">
    <property type="entry name" value="ALCOHOL DEHYDROGENASE 4"/>
    <property type="match status" value="1"/>
</dbReference>
<comment type="similarity">
    <text evidence="1">Belongs to the iron-containing alcohol dehydrogenase family.</text>
</comment>
<dbReference type="AlphaFoldDB" id="A0A1E8GM74"/>
<dbReference type="PANTHER" id="PTHR11496">
    <property type="entry name" value="ALCOHOL DEHYDROGENASE"/>
    <property type="match status" value="1"/>
</dbReference>
<evidence type="ECO:0000256" key="2">
    <source>
        <dbReference type="ARBA" id="ARBA00023002"/>
    </source>
</evidence>
<evidence type="ECO:0000256" key="1">
    <source>
        <dbReference type="ARBA" id="ARBA00007358"/>
    </source>
</evidence>
<keyword evidence="6" id="KW-1185">Reference proteome</keyword>
<sequence length="383" mass="41431">MFNFNHQTRIISGAGSLGEVGTQAKSLGATKALIVSDPFFKDSKTIDFIIDCLKKEEISSFTYTKVQPNPRDYDCEEGAEIAKEQGIDIIIGLGGGSALDEAKAIAALVSNGGKCSDWDFTDLDKPMLANICIPTTAGTGAEVTFCAVLDDTDRHFKMAMFDSINLIPTIAILDPELTITLPQSATAGPGMDVMTHAIEAYTVKVHNPISDSLALSAIKLVKKYLPIAFTNPTNIEAREKMLIASSMAGMAFINSNVGAVHAMSETIGAKYDLPHGLLNALLLTPVIEYSLDAEIERYADIAVALGVDPDGKNSSQVAEEGLKVLREFTKQFNFPNLEKLDKFGQDDFDSLAEKALINDLTADNAKELTKKGYIEILEKAYKF</sequence>
<keyword evidence="2" id="KW-0560">Oxidoreductase</keyword>
<dbReference type="SUPFAM" id="SSF56796">
    <property type="entry name" value="Dehydroquinate synthase-like"/>
    <property type="match status" value="1"/>
</dbReference>
<dbReference type="InterPro" id="IPR001670">
    <property type="entry name" value="ADH_Fe/GldA"/>
</dbReference>
<evidence type="ECO:0000313" key="5">
    <source>
        <dbReference type="EMBL" id="OFI49351.1"/>
    </source>
</evidence>
<proteinExistence type="inferred from homology"/>
<dbReference type="Pfam" id="PF00465">
    <property type="entry name" value="Fe-ADH"/>
    <property type="match status" value="1"/>
</dbReference>
<dbReference type="Proteomes" id="UP000178622">
    <property type="component" value="Unassembled WGS sequence"/>
</dbReference>
<evidence type="ECO:0000259" key="3">
    <source>
        <dbReference type="Pfam" id="PF00465"/>
    </source>
</evidence>
<dbReference type="InterPro" id="IPR039697">
    <property type="entry name" value="Alcohol_dehydrogenase_Fe"/>
</dbReference>
<dbReference type="FunFam" id="1.20.1090.10:FF:000001">
    <property type="entry name" value="Aldehyde-alcohol dehydrogenase"/>
    <property type="match status" value="1"/>
</dbReference>
<dbReference type="Gene3D" id="1.20.1090.10">
    <property type="entry name" value="Dehydroquinate synthase-like - alpha domain"/>
    <property type="match status" value="1"/>
</dbReference>
<feature type="domain" description="Alcohol dehydrogenase iron-type/glycerol dehydrogenase GldA" evidence="3">
    <location>
        <begin position="8"/>
        <end position="175"/>
    </location>
</feature>
<dbReference type="Pfam" id="PF25137">
    <property type="entry name" value="ADH_Fe_C"/>
    <property type="match status" value="1"/>
</dbReference>
<reference evidence="6" key="1">
    <citation type="submission" date="2016-09" db="EMBL/GenBank/DDBJ databases">
        <title>Draft genome sequence of a novel species of the family Streptococcaceae isolated from flowers.</title>
        <authorList>
            <person name="Chuah L.-O."/>
            <person name="Yap K.-P."/>
            <person name="Thong K.L."/>
            <person name="Liong M.T."/>
            <person name="Ahmad R."/>
            <person name="Rusul G."/>
        </authorList>
    </citation>
    <scope>NUCLEOTIDE SEQUENCE [LARGE SCALE GENOMIC DNA]</scope>
    <source>
        <strain evidence="6">DF1</strain>
    </source>
</reference>
<evidence type="ECO:0000259" key="4">
    <source>
        <dbReference type="Pfam" id="PF25137"/>
    </source>
</evidence>
<feature type="domain" description="Fe-containing alcohol dehydrogenase-like C-terminal" evidence="4">
    <location>
        <begin position="187"/>
        <end position="381"/>
    </location>
</feature>
<accession>A0A1E8GM74</accession>
<name>A0A1E8GM74_9LACT</name>
<evidence type="ECO:0000313" key="6">
    <source>
        <dbReference type="Proteomes" id="UP000178622"/>
    </source>
</evidence>
<dbReference type="RefSeq" id="WP_070791875.1">
    <property type="nucleotide sequence ID" value="NZ_MKIR01000012.1"/>
</dbReference>
<gene>
    <name evidence="5" type="ORF">BG261_01855</name>
</gene>
<comment type="caution">
    <text evidence="5">The sequence shown here is derived from an EMBL/GenBank/DDBJ whole genome shotgun (WGS) entry which is preliminary data.</text>
</comment>
<dbReference type="Gene3D" id="3.40.50.1970">
    <property type="match status" value="1"/>
</dbReference>